<comment type="caution">
    <text evidence="1">The sequence shown here is derived from an EMBL/GenBank/DDBJ whole genome shotgun (WGS) entry which is preliminary data.</text>
</comment>
<protein>
    <submittedName>
        <fullName evidence="1">Uncharacterized protein</fullName>
    </submittedName>
</protein>
<dbReference type="EMBL" id="WIGN01000202">
    <property type="protein sequence ID" value="KAF6804688.1"/>
    <property type="molecule type" value="Genomic_DNA"/>
</dbReference>
<proteinExistence type="predicted"/>
<dbReference type="AlphaFoldDB" id="A0A8H6J1M7"/>
<gene>
    <name evidence="1" type="ORF">CSOJ01_10039</name>
</gene>
<evidence type="ECO:0000313" key="2">
    <source>
        <dbReference type="Proteomes" id="UP000652219"/>
    </source>
</evidence>
<keyword evidence="2" id="KW-1185">Reference proteome</keyword>
<evidence type="ECO:0000313" key="1">
    <source>
        <dbReference type="EMBL" id="KAF6804688.1"/>
    </source>
</evidence>
<dbReference type="Proteomes" id="UP000652219">
    <property type="component" value="Unassembled WGS sequence"/>
</dbReference>
<reference evidence="1 2" key="1">
    <citation type="journal article" date="2020" name="Phytopathology">
        <title>Genome Sequence Resources of Colletotrichum truncatum, C. plurivorum, C. musicola, and C. sojae: Four Species Pathogenic to Soybean (Glycine max).</title>
        <authorList>
            <person name="Rogerio F."/>
            <person name="Boufleur T.R."/>
            <person name="Ciampi-Guillardi M."/>
            <person name="Sukno S.A."/>
            <person name="Thon M.R."/>
            <person name="Massola Junior N.S."/>
            <person name="Baroncelli R."/>
        </authorList>
    </citation>
    <scope>NUCLEOTIDE SEQUENCE [LARGE SCALE GENOMIC DNA]</scope>
    <source>
        <strain evidence="1 2">LFN0009</strain>
    </source>
</reference>
<name>A0A8H6J1M7_9PEZI</name>
<accession>A0A8H6J1M7</accession>
<sequence>MLGFASNRAPGIAGLFLPNSPMAAAGAWADDRRSQTNHLAMAAFDAASHAPITIFEGRPPLPSSATPAEPS</sequence>
<organism evidence="1 2">
    <name type="scientific">Colletotrichum sojae</name>
    <dbReference type="NCBI Taxonomy" id="2175907"/>
    <lineage>
        <taxon>Eukaryota</taxon>
        <taxon>Fungi</taxon>
        <taxon>Dikarya</taxon>
        <taxon>Ascomycota</taxon>
        <taxon>Pezizomycotina</taxon>
        <taxon>Sordariomycetes</taxon>
        <taxon>Hypocreomycetidae</taxon>
        <taxon>Glomerellales</taxon>
        <taxon>Glomerellaceae</taxon>
        <taxon>Colletotrichum</taxon>
        <taxon>Colletotrichum orchidearum species complex</taxon>
    </lineage>
</organism>